<name>A0A382KW88_9ZZZZ</name>
<dbReference type="SUPFAM" id="SSF56024">
    <property type="entry name" value="Phospholipase D/nuclease"/>
    <property type="match status" value="1"/>
</dbReference>
<feature type="non-terminal residue" evidence="2">
    <location>
        <position position="337"/>
    </location>
</feature>
<protein>
    <recommendedName>
        <fullName evidence="1">Phospholipase D-like domain-containing protein</fullName>
    </recommendedName>
</protein>
<gene>
    <name evidence="2" type="ORF">METZ01_LOCUS280667</name>
</gene>
<dbReference type="Gene3D" id="3.30.870.10">
    <property type="entry name" value="Endonuclease Chain A"/>
    <property type="match status" value="1"/>
</dbReference>
<evidence type="ECO:0000313" key="2">
    <source>
        <dbReference type="EMBL" id="SVC27813.1"/>
    </source>
</evidence>
<dbReference type="InterPro" id="IPR025202">
    <property type="entry name" value="PLD-like_dom"/>
</dbReference>
<dbReference type="Pfam" id="PF13091">
    <property type="entry name" value="PLDc_2"/>
    <property type="match status" value="1"/>
</dbReference>
<accession>A0A382KW88</accession>
<dbReference type="SUPFAM" id="SSF52540">
    <property type="entry name" value="P-loop containing nucleoside triphosphate hydrolases"/>
    <property type="match status" value="1"/>
</dbReference>
<reference evidence="2" key="1">
    <citation type="submission" date="2018-05" db="EMBL/GenBank/DDBJ databases">
        <authorList>
            <person name="Lanie J.A."/>
            <person name="Ng W.-L."/>
            <person name="Kazmierczak K.M."/>
            <person name="Andrzejewski T.M."/>
            <person name="Davidsen T.M."/>
            <person name="Wayne K.J."/>
            <person name="Tettelin H."/>
            <person name="Glass J.I."/>
            <person name="Rusch D."/>
            <person name="Podicherti R."/>
            <person name="Tsui H.-C.T."/>
            <person name="Winkler M.E."/>
        </authorList>
    </citation>
    <scope>NUCLEOTIDE SEQUENCE</scope>
</reference>
<dbReference type="EMBL" id="UINC01082753">
    <property type="protein sequence ID" value="SVC27813.1"/>
    <property type="molecule type" value="Genomic_DNA"/>
</dbReference>
<dbReference type="InterPro" id="IPR027417">
    <property type="entry name" value="P-loop_NTPase"/>
</dbReference>
<organism evidence="2">
    <name type="scientific">marine metagenome</name>
    <dbReference type="NCBI Taxonomy" id="408172"/>
    <lineage>
        <taxon>unclassified sequences</taxon>
        <taxon>metagenomes</taxon>
        <taxon>ecological metagenomes</taxon>
    </lineage>
</organism>
<proteinExistence type="predicted"/>
<dbReference type="AlphaFoldDB" id="A0A382KW88"/>
<sequence length="337" mass="38704">MPKRASKTGSELFIVDNSETDWKVVKYIHDWCQISKSIDIATGYFEIGSLLALKDEWQKVDEIRILMGDEVSKRTRKAFEQGLQEITDRLDASIEKEKEKNDFLTGVSAIVEAIRSGKIKCRVYKKDKFHAKAYITHAKMEAVGSAALVGSSNFTYPGLTENIELNVQITGGQVTVLQEWYEEHWKNAEDVSPEILKTIDRHVKEYSPFEVYAKSLQEFFRGHEQTATEWELNESKIYPILGQYQKEGYHGLIKRCSHHGGALLCDGVGLGKTFVGLMLIERLIMHDRLNVALFVPKSARIPVWEQKLKRYLPHIFGKYSKLEIFNHTDLLAPRHEE</sequence>
<evidence type="ECO:0000259" key="1">
    <source>
        <dbReference type="Pfam" id="PF13091"/>
    </source>
</evidence>
<feature type="domain" description="Phospholipase D-like" evidence="1">
    <location>
        <begin position="35"/>
        <end position="185"/>
    </location>
</feature>
<dbReference type="Gene3D" id="3.40.50.300">
    <property type="entry name" value="P-loop containing nucleotide triphosphate hydrolases"/>
    <property type="match status" value="1"/>
</dbReference>